<dbReference type="InterPro" id="IPR050777">
    <property type="entry name" value="SET2_Histone-Lys_MeTrsfase"/>
</dbReference>
<dbReference type="Gene3D" id="2.170.270.10">
    <property type="entry name" value="SET domain"/>
    <property type="match status" value="1"/>
</dbReference>
<keyword evidence="7" id="KW-0539">Nucleus</keyword>
<protein>
    <recommendedName>
        <fullName evidence="9">SET domain-containing protein</fullName>
    </recommendedName>
</protein>
<dbReference type="PROSITE" id="PS50280">
    <property type="entry name" value="SET"/>
    <property type="match status" value="1"/>
</dbReference>
<dbReference type="EMBL" id="QUTD01012167">
    <property type="protein sequence ID" value="RHY38572.1"/>
    <property type="molecule type" value="Genomic_DNA"/>
</dbReference>
<evidence type="ECO:0000256" key="1">
    <source>
        <dbReference type="ARBA" id="ARBA00004123"/>
    </source>
</evidence>
<evidence type="ECO:0000313" key="18">
    <source>
        <dbReference type="Proteomes" id="UP000283543"/>
    </source>
</evidence>
<organism evidence="12 16">
    <name type="scientific">Aphanomyces astaci</name>
    <name type="common">Crayfish plague agent</name>
    <dbReference type="NCBI Taxonomy" id="112090"/>
    <lineage>
        <taxon>Eukaryota</taxon>
        <taxon>Sar</taxon>
        <taxon>Stramenopiles</taxon>
        <taxon>Oomycota</taxon>
        <taxon>Saprolegniomycetes</taxon>
        <taxon>Saprolegniales</taxon>
        <taxon>Verrucalvaceae</taxon>
        <taxon>Aphanomyces</taxon>
    </lineage>
</organism>
<dbReference type="PANTHER" id="PTHR22884">
    <property type="entry name" value="SET DOMAIN PROTEINS"/>
    <property type="match status" value="1"/>
</dbReference>
<evidence type="ECO:0000313" key="16">
    <source>
        <dbReference type="Proteomes" id="UP000265716"/>
    </source>
</evidence>
<evidence type="ECO:0000256" key="2">
    <source>
        <dbReference type="ARBA" id="ARBA00004286"/>
    </source>
</evidence>
<dbReference type="VEuPathDB" id="FungiDB:H257_18952"/>
<dbReference type="InterPro" id="IPR001214">
    <property type="entry name" value="SET_dom"/>
</dbReference>
<evidence type="ECO:0000313" key="15">
    <source>
        <dbReference type="Proteomes" id="UP000265427"/>
    </source>
</evidence>
<dbReference type="Pfam" id="PF00856">
    <property type="entry name" value="SET"/>
    <property type="match status" value="1"/>
</dbReference>
<evidence type="ECO:0000313" key="14">
    <source>
        <dbReference type="EMBL" id="RHZ20439.1"/>
    </source>
</evidence>
<dbReference type="Proteomes" id="UP000265716">
    <property type="component" value="Unassembled WGS sequence"/>
</dbReference>
<dbReference type="Proteomes" id="UP000266643">
    <property type="component" value="Unassembled WGS sequence"/>
</dbReference>
<dbReference type="Proteomes" id="UP000283543">
    <property type="component" value="Unassembled WGS sequence"/>
</dbReference>
<accession>A0A397CZL1</accession>
<dbReference type="SUPFAM" id="SSF82199">
    <property type="entry name" value="SET domain"/>
    <property type="match status" value="1"/>
</dbReference>
<keyword evidence="3" id="KW-0158">Chromosome</keyword>
<dbReference type="InterPro" id="IPR046341">
    <property type="entry name" value="SET_dom_sf"/>
</dbReference>
<dbReference type="GO" id="GO:0032259">
    <property type="term" value="P:methylation"/>
    <property type="evidence" value="ECO:0007669"/>
    <property type="project" value="UniProtKB-KW"/>
</dbReference>
<proteinExistence type="predicted"/>
<keyword evidence="4" id="KW-0489">Methyltransferase</keyword>
<dbReference type="Proteomes" id="UP000265427">
    <property type="component" value="Unassembled WGS sequence"/>
</dbReference>
<evidence type="ECO:0000313" key="19">
    <source>
        <dbReference type="Proteomes" id="UP000286510"/>
    </source>
</evidence>
<comment type="subcellular location">
    <subcellularLocation>
        <location evidence="2">Chromosome</location>
    </subcellularLocation>
    <subcellularLocation>
        <location evidence="1">Nucleus</location>
    </subcellularLocation>
</comment>
<dbReference type="GO" id="GO:0008168">
    <property type="term" value="F:methyltransferase activity"/>
    <property type="evidence" value="ECO:0007669"/>
    <property type="project" value="UniProtKB-KW"/>
</dbReference>
<feature type="region of interest" description="Disordered" evidence="8">
    <location>
        <begin position="150"/>
        <end position="176"/>
    </location>
</feature>
<sequence>MAKKRFTYNEKLECVNALTAHVKEVDDVVKATMCGVSTIYKWIAERAAIEQHVKHGFGDKVRVVVKSYARKQKVVRATPSRYAPRAPREPIDEVRRVLEWLAGSPSGSVSLKELVHQFSIVPQFPDKSIQAQVAFVRRMVRAHALHGHVSFKIKRHTGNPTDSGSSPPPHPQEQSRYEMPSFSIAPPMHQAPARPLAPQVLELPSMPTMPPLAAWLDEPSDDNDDNLSDIGVDSVDLLDVLLQDYDCMSDSELSEADAVPKCASEVDRLNKSCISISSTDPDDTPDDPTPILNESCFDDVTSVEPPPCFNYVDSNVYRGDLRLTHSHRNLAELKRCPVNALCECWRINNRFREPMCNTNNCINVTNNNACPLHCRMGTLCANQGFDKDSAVKHSLFRTTDKGFGLRLDVAVHAGQHIMEYVGEVIGKDEFFRRFRNMSYAQVPDYYFMQLSPSTYVDAKVYGNNSRFINHSCEPNCIAEVWTLHGEKRIAITAMTNIDADVEVTFNYKWSTQAKTNTFPCKCGSAKCCGRM</sequence>
<dbReference type="Proteomes" id="UP000286510">
    <property type="component" value="Unassembled WGS sequence"/>
</dbReference>
<name>A0A397CZL1_APHAT</name>
<keyword evidence="5" id="KW-0808">Transferase</keyword>
<evidence type="ECO:0000256" key="4">
    <source>
        <dbReference type="ARBA" id="ARBA00022603"/>
    </source>
</evidence>
<gene>
    <name evidence="14" type="ORF">DYB26_005500</name>
    <name evidence="11" type="ORF">DYB30_013670</name>
    <name evidence="13" type="ORF">DYB34_001775</name>
    <name evidence="10" type="ORF">DYB36_003926</name>
    <name evidence="12" type="ORF">DYB38_005186</name>
</gene>
<evidence type="ECO:0000256" key="3">
    <source>
        <dbReference type="ARBA" id="ARBA00022454"/>
    </source>
</evidence>
<evidence type="ECO:0000313" key="17">
    <source>
        <dbReference type="Proteomes" id="UP000266643"/>
    </source>
</evidence>
<dbReference type="EMBL" id="QUTC01006370">
    <property type="protein sequence ID" value="RHY52482.1"/>
    <property type="molecule type" value="Genomic_DNA"/>
</dbReference>
<keyword evidence="6" id="KW-0949">S-adenosyl-L-methionine</keyword>
<dbReference type="GO" id="GO:0005634">
    <property type="term" value="C:nucleus"/>
    <property type="evidence" value="ECO:0007669"/>
    <property type="project" value="UniProtKB-SubCell"/>
</dbReference>
<reference evidence="15 16" key="1">
    <citation type="submission" date="2018-08" db="EMBL/GenBank/DDBJ databases">
        <title>Aphanomyces genome sequencing and annotation.</title>
        <authorList>
            <person name="Minardi D."/>
            <person name="Oidtmann B."/>
            <person name="Van Der Giezen M."/>
            <person name="Studholme D.J."/>
        </authorList>
    </citation>
    <scope>NUCLEOTIDE SEQUENCE [LARGE SCALE GENOMIC DNA]</scope>
    <source>
        <strain evidence="11 17">D2</strain>
        <strain evidence="14 19">FDL457</strain>
        <strain evidence="10 15">Kv</strain>
        <strain evidence="12 16">SA</strain>
        <strain evidence="13 18">Si</strain>
    </source>
</reference>
<evidence type="ECO:0000259" key="9">
    <source>
        <dbReference type="PROSITE" id="PS50280"/>
    </source>
</evidence>
<evidence type="ECO:0000256" key="7">
    <source>
        <dbReference type="ARBA" id="ARBA00023242"/>
    </source>
</evidence>
<evidence type="ECO:0000256" key="5">
    <source>
        <dbReference type="ARBA" id="ARBA00022679"/>
    </source>
</evidence>
<dbReference type="GO" id="GO:0005694">
    <property type="term" value="C:chromosome"/>
    <property type="evidence" value="ECO:0007669"/>
    <property type="project" value="UniProtKB-SubCell"/>
</dbReference>
<dbReference type="EMBL" id="QUTF01012963">
    <property type="protein sequence ID" value="RHZ20439.1"/>
    <property type="molecule type" value="Genomic_DNA"/>
</dbReference>
<dbReference type="AlphaFoldDB" id="A0A397CZL1"/>
<evidence type="ECO:0000313" key="13">
    <source>
        <dbReference type="EMBL" id="RHY57350.1"/>
    </source>
</evidence>
<dbReference type="EMBL" id="QUSZ01004337">
    <property type="protein sequence ID" value="RHY14775.1"/>
    <property type="molecule type" value="Genomic_DNA"/>
</dbReference>
<comment type="caution">
    <text evidence="12">The sequence shown here is derived from an EMBL/GenBank/DDBJ whole genome shotgun (WGS) entry which is preliminary data.</text>
</comment>
<evidence type="ECO:0000256" key="8">
    <source>
        <dbReference type="SAM" id="MobiDB-lite"/>
    </source>
</evidence>
<evidence type="ECO:0000313" key="11">
    <source>
        <dbReference type="EMBL" id="RHY38572.1"/>
    </source>
</evidence>
<evidence type="ECO:0000313" key="10">
    <source>
        <dbReference type="EMBL" id="RHY14775.1"/>
    </source>
</evidence>
<dbReference type="SMART" id="SM00317">
    <property type="entry name" value="SET"/>
    <property type="match status" value="1"/>
</dbReference>
<evidence type="ECO:0000256" key="6">
    <source>
        <dbReference type="ARBA" id="ARBA00022691"/>
    </source>
</evidence>
<evidence type="ECO:0000313" key="12">
    <source>
        <dbReference type="EMBL" id="RHY52482.1"/>
    </source>
</evidence>
<dbReference type="EMBL" id="QUTB01005148">
    <property type="protein sequence ID" value="RHY57350.1"/>
    <property type="molecule type" value="Genomic_DNA"/>
</dbReference>
<dbReference type="CDD" id="cd10531">
    <property type="entry name" value="SET_SETD2-like"/>
    <property type="match status" value="1"/>
</dbReference>
<dbReference type="VEuPathDB" id="FungiDB:H257_14292"/>
<feature type="domain" description="SET" evidence="9">
    <location>
        <begin position="391"/>
        <end position="508"/>
    </location>
</feature>